<dbReference type="EMBL" id="VHGY01000029">
    <property type="protein sequence ID" value="TPU63723.1"/>
    <property type="molecule type" value="Genomic_DNA"/>
</dbReference>
<dbReference type="AlphaFoldDB" id="A0A5S4IV79"/>
<name>A0A5S4IV79_ACIBA</name>
<evidence type="ECO:0000313" key="2">
    <source>
        <dbReference type="Proteomes" id="UP000315888"/>
    </source>
</evidence>
<gene>
    <name evidence="1" type="ORF">FJU42_10745</name>
</gene>
<protein>
    <submittedName>
        <fullName evidence="1">Uncharacterized protein</fullName>
    </submittedName>
</protein>
<dbReference type="Proteomes" id="UP000315888">
    <property type="component" value="Unassembled WGS sequence"/>
</dbReference>
<evidence type="ECO:0000313" key="1">
    <source>
        <dbReference type="EMBL" id="TPU63723.1"/>
    </source>
</evidence>
<dbReference type="RefSeq" id="WP_017724954.1">
    <property type="nucleotide sequence ID" value="NZ_BHFY01000066.1"/>
</dbReference>
<comment type="caution">
    <text evidence="1">The sequence shown here is derived from an EMBL/GenBank/DDBJ whole genome shotgun (WGS) entry which is preliminary data.</text>
</comment>
<sequence>MKLFFKDIILYEGIRKVELSNIYKHEEIIDELDPESIMAETTSENEIVLIQAERNWSGFGLFYPKLSMIAKLELLKNIPKIFLLDKRDSAISVFNEIGKVVFDYIEYEREVAKLVFCGAYIYDEDE</sequence>
<proteinExistence type="predicted"/>
<accession>A0A5S4IV79</accession>
<reference evidence="1 2" key="1">
    <citation type="submission" date="2019-06" db="EMBL/GenBank/DDBJ databases">
        <title>A Diverse Panel of Clinical Acinetobacter baumannii for Research Use.</title>
        <authorList>
            <person name="Mcgann P."/>
            <person name="Snesrud E."/>
            <person name="Galac M.R."/>
        </authorList>
    </citation>
    <scope>NUCLEOTIDE SEQUENCE [LARGE SCALE GENOMIC DNA]</scope>
    <source>
        <strain evidence="1 2">MRSN14237</strain>
    </source>
</reference>
<organism evidence="1 2">
    <name type="scientific">Acinetobacter baumannii</name>
    <dbReference type="NCBI Taxonomy" id="470"/>
    <lineage>
        <taxon>Bacteria</taxon>
        <taxon>Pseudomonadati</taxon>
        <taxon>Pseudomonadota</taxon>
        <taxon>Gammaproteobacteria</taxon>
        <taxon>Moraxellales</taxon>
        <taxon>Moraxellaceae</taxon>
        <taxon>Acinetobacter</taxon>
        <taxon>Acinetobacter calcoaceticus/baumannii complex</taxon>
    </lineage>
</organism>